<dbReference type="AlphaFoldDB" id="A0A918EZ09"/>
<protein>
    <submittedName>
        <fullName evidence="2">Lipoprotein</fullName>
    </submittedName>
</protein>
<dbReference type="EMBL" id="BMTU01000007">
    <property type="protein sequence ID" value="GGQ88915.1"/>
    <property type="molecule type" value="Genomic_DNA"/>
</dbReference>
<sequence>MIPISQGRSRRAALAGAVCALLVTGTALTGCSEDPNEGTNGVGRLPADQIQSRAQKAAESVGTVRLHGSVVTSGRTYTLDMRLKEKGGVGSVTTKGATFRLLRIGDELYLKADAGFWGQGADGAGGGAAEEGDAADAAAAEKLASKYVKVPQGDPSYKKFIGFTDKSVLLGGLLTLHGELATDGHHEQAGVRTIRVTGDEGSGGTLDVSLEGKPYPLRLVRAGEAGTLTFSAWGTDFPLEEPAEDETLDYGKQLPTS</sequence>
<name>A0A918EZ09_9ACTN</name>
<keyword evidence="3" id="KW-1185">Reference proteome</keyword>
<feature type="signal peptide" evidence="1">
    <location>
        <begin position="1"/>
        <end position="29"/>
    </location>
</feature>
<keyword evidence="2" id="KW-0449">Lipoprotein</keyword>
<reference evidence="2" key="1">
    <citation type="journal article" date="2014" name="Int. J. Syst. Evol. Microbiol.">
        <title>Complete genome sequence of Corynebacterium casei LMG S-19264T (=DSM 44701T), isolated from a smear-ripened cheese.</title>
        <authorList>
            <consortium name="US DOE Joint Genome Institute (JGI-PGF)"/>
            <person name="Walter F."/>
            <person name="Albersmeier A."/>
            <person name="Kalinowski J."/>
            <person name="Ruckert C."/>
        </authorList>
    </citation>
    <scope>NUCLEOTIDE SEQUENCE</scope>
    <source>
        <strain evidence="2">JCM 4403</strain>
    </source>
</reference>
<comment type="caution">
    <text evidence="2">The sequence shown here is derived from an EMBL/GenBank/DDBJ whole genome shotgun (WGS) entry which is preliminary data.</text>
</comment>
<dbReference type="RefSeq" id="WP_189559342.1">
    <property type="nucleotide sequence ID" value="NZ_BMTE01000007.1"/>
</dbReference>
<evidence type="ECO:0000256" key="1">
    <source>
        <dbReference type="SAM" id="SignalP"/>
    </source>
</evidence>
<gene>
    <name evidence="2" type="ORF">GCM10010280_40350</name>
</gene>
<accession>A0A918EZ09</accession>
<evidence type="ECO:0000313" key="2">
    <source>
        <dbReference type="EMBL" id="GGQ88915.1"/>
    </source>
</evidence>
<evidence type="ECO:0000313" key="3">
    <source>
        <dbReference type="Proteomes" id="UP000656732"/>
    </source>
</evidence>
<organism evidence="2 3">
    <name type="scientific">Streptomyces pilosus</name>
    <dbReference type="NCBI Taxonomy" id="28893"/>
    <lineage>
        <taxon>Bacteria</taxon>
        <taxon>Bacillati</taxon>
        <taxon>Actinomycetota</taxon>
        <taxon>Actinomycetes</taxon>
        <taxon>Kitasatosporales</taxon>
        <taxon>Streptomycetaceae</taxon>
        <taxon>Streptomyces</taxon>
    </lineage>
</organism>
<keyword evidence="1" id="KW-0732">Signal</keyword>
<reference evidence="2" key="2">
    <citation type="submission" date="2020-09" db="EMBL/GenBank/DDBJ databases">
        <authorList>
            <person name="Sun Q."/>
            <person name="Ohkuma M."/>
        </authorList>
    </citation>
    <scope>NUCLEOTIDE SEQUENCE</scope>
    <source>
        <strain evidence="2">JCM 4403</strain>
    </source>
</reference>
<feature type="chain" id="PRO_5036908975" evidence="1">
    <location>
        <begin position="30"/>
        <end position="257"/>
    </location>
</feature>
<dbReference type="Proteomes" id="UP000656732">
    <property type="component" value="Unassembled WGS sequence"/>
</dbReference>
<proteinExistence type="predicted"/>